<gene>
    <name evidence="1" type="ORF">L1987_21360</name>
</gene>
<evidence type="ECO:0000313" key="1">
    <source>
        <dbReference type="EMBL" id="KAI3811634.1"/>
    </source>
</evidence>
<dbReference type="EMBL" id="CM042024">
    <property type="protein sequence ID" value="KAI3811634.1"/>
    <property type="molecule type" value="Genomic_DNA"/>
</dbReference>
<keyword evidence="2" id="KW-1185">Reference proteome</keyword>
<accession>A0ACB9IUD4</accession>
<organism evidence="1 2">
    <name type="scientific">Smallanthus sonchifolius</name>
    <dbReference type="NCBI Taxonomy" id="185202"/>
    <lineage>
        <taxon>Eukaryota</taxon>
        <taxon>Viridiplantae</taxon>
        <taxon>Streptophyta</taxon>
        <taxon>Embryophyta</taxon>
        <taxon>Tracheophyta</taxon>
        <taxon>Spermatophyta</taxon>
        <taxon>Magnoliopsida</taxon>
        <taxon>eudicotyledons</taxon>
        <taxon>Gunneridae</taxon>
        <taxon>Pentapetalae</taxon>
        <taxon>asterids</taxon>
        <taxon>campanulids</taxon>
        <taxon>Asterales</taxon>
        <taxon>Asteraceae</taxon>
        <taxon>Asteroideae</taxon>
        <taxon>Heliantheae alliance</taxon>
        <taxon>Millerieae</taxon>
        <taxon>Smallanthus</taxon>
    </lineage>
</organism>
<evidence type="ECO:0000313" key="2">
    <source>
        <dbReference type="Proteomes" id="UP001056120"/>
    </source>
</evidence>
<comment type="caution">
    <text evidence="1">The sequence shown here is derived from an EMBL/GenBank/DDBJ whole genome shotgun (WGS) entry which is preliminary data.</text>
</comment>
<reference evidence="1 2" key="2">
    <citation type="journal article" date="2022" name="Mol. Ecol. Resour.">
        <title>The genomes of chicory, endive, great burdock and yacon provide insights into Asteraceae paleo-polyploidization history and plant inulin production.</title>
        <authorList>
            <person name="Fan W."/>
            <person name="Wang S."/>
            <person name="Wang H."/>
            <person name="Wang A."/>
            <person name="Jiang F."/>
            <person name="Liu H."/>
            <person name="Zhao H."/>
            <person name="Xu D."/>
            <person name="Zhang Y."/>
        </authorList>
    </citation>
    <scope>NUCLEOTIDE SEQUENCE [LARGE SCALE GENOMIC DNA]</scope>
    <source>
        <strain evidence="2">cv. Yunnan</strain>
        <tissue evidence="1">Leaves</tissue>
    </source>
</reference>
<reference evidence="2" key="1">
    <citation type="journal article" date="2022" name="Mol. Ecol. Resour.">
        <title>The genomes of chicory, endive, great burdock and yacon provide insights into Asteraceae palaeo-polyploidization history and plant inulin production.</title>
        <authorList>
            <person name="Fan W."/>
            <person name="Wang S."/>
            <person name="Wang H."/>
            <person name="Wang A."/>
            <person name="Jiang F."/>
            <person name="Liu H."/>
            <person name="Zhao H."/>
            <person name="Xu D."/>
            <person name="Zhang Y."/>
        </authorList>
    </citation>
    <scope>NUCLEOTIDE SEQUENCE [LARGE SCALE GENOMIC DNA]</scope>
    <source>
        <strain evidence="2">cv. Yunnan</strain>
    </source>
</reference>
<name>A0ACB9IUD4_9ASTR</name>
<sequence length="97" mass="11147">MRKRRKTKTRMRIKINSTKIMMMTKVNAGDKSVEKGSKQVYTFTDGKEVENIADIAEALNKLIYLHQSSYLPIIEMNQVTRHLLLSPLIQKLIELGG</sequence>
<proteinExistence type="predicted"/>
<dbReference type="Proteomes" id="UP001056120">
    <property type="component" value="Linkage Group LG07"/>
</dbReference>
<protein>
    <submittedName>
        <fullName evidence="1">Uncharacterized protein</fullName>
    </submittedName>
</protein>